<evidence type="ECO:0000313" key="3">
    <source>
        <dbReference type="Proteomes" id="UP001152320"/>
    </source>
</evidence>
<name>A0A9Q1HEV2_HOLLE</name>
<feature type="coiled-coil region" evidence="1">
    <location>
        <begin position="53"/>
        <end position="87"/>
    </location>
</feature>
<accession>A0A9Q1HEV2</accession>
<organism evidence="2 3">
    <name type="scientific">Holothuria leucospilota</name>
    <name type="common">Black long sea cucumber</name>
    <name type="synonym">Mertensiothuria leucospilota</name>
    <dbReference type="NCBI Taxonomy" id="206669"/>
    <lineage>
        <taxon>Eukaryota</taxon>
        <taxon>Metazoa</taxon>
        <taxon>Echinodermata</taxon>
        <taxon>Eleutherozoa</taxon>
        <taxon>Echinozoa</taxon>
        <taxon>Holothuroidea</taxon>
        <taxon>Aspidochirotacea</taxon>
        <taxon>Aspidochirotida</taxon>
        <taxon>Holothuriidae</taxon>
        <taxon>Holothuria</taxon>
    </lineage>
</organism>
<dbReference type="Proteomes" id="UP001152320">
    <property type="component" value="Chromosome 4"/>
</dbReference>
<dbReference type="AlphaFoldDB" id="A0A9Q1HEV2"/>
<sequence>MDEIGESLFPSKADLRTIIKDHISEALSLPDFQEKLIESIRETLTDTISQNIHDAFQLELKAKQDQIDNLSGQLMALREQSEYLRNKTEE</sequence>
<protein>
    <submittedName>
        <fullName evidence="2">Uncharacterized protein</fullName>
    </submittedName>
</protein>
<keyword evidence="3" id="KW-1185">Reference proteome</keyword>
<evidence type="ECO:0000313" key="2">
    <source>
        <dbReference type="EMBL" id="KAJ8043739.1"/>
    </source>
</evidence>
<reference evidence="2" key="1">
    <citation type="submission" date="2021-10" db="EMBL/GenBank/DDBJ databases">
        <title>Tropical sea cucumber genome reveals ecological adaptation and Cuvierian tubules defense mechanism.</title>
        <authorList>
            <person name="Chen T."/>
        </authorList>
    </citation>
    <scope>NUCLEOTIDE SEQUENCE</scope>
    <source>
        <strain evidence="2">Nanhai2018</strain>
        <tissue evidence="2">Muscle</tissue>
    </source>
</reference>
<proteinExistence type="predicted"/>
<dbReference type="EMBL" id="JAIZAY010000004">
    <property type="protein sequence ID" value="KAJ8043739.1"/>
    <property type="molecule type" value="Genomic_DNA"/>
</dbReference>
<gene>
    <name evidence="2" type="ORF">HOLleu_10970</name>
</gene>
<keyword evidence="1" id="KW-0175">Coiled coil</keyword>
<comment type="caution">
    <text evidence="2">The sequence shown here is derived from an EMBL/GenBank/DDBJ whole genome shotgun (WGS) entry which is preliminary data.</text>
</comment>
<evidence type="ECO:0000256" key="1">
    <source>
        <dbReference type="SAM" id="Coils"/>
    </source>
</evidence>